<dbReference type="Proteomes" id="UP000078540">
    <property type="component" value="Unassembled WGS sequence"/>
</dbReference>
<protein>
    <submittedName>
        <fullName evidence="1">Uncharacterized protein</fullName>
    </submittedName>
</protein>
<accession>A0A195BUA5</accession>
<dbReference type="AlphaFoldDB" id="A0A195BUA5"/>
<organism evidence="1 2">
    <name type="scientific">Atta colombica</name>
    <dbReference type="NCBI Taxonomy" id="520822"/>
    <lineage>
        <taxon>Eukaryota</taxon>
        <taxon>Metazoa</taxon>
        <taxon>Ecdysozoa</taxon>
        <taxon>Arthropoda</taxon>
        <taxon>Hexapoda</taxon>
        <taxon>Insecta</taxon>
        <taxon>Pterygota</taxon>
        <taxon>Neoptera</taxon>
        <taxon>Endopterygota</taxon>
        <taxon>Hymenoptera</taxon>
        <taxon>Apocrita</taxon>
        <taxon>Aculeata</taxon>
        <taxon>Formicoidea</taxon>
        <taxon>Formicidae</taxon>
        <taxon>Myrmicinae</taxon>
        <taxon>Atta</taxon>
    </lineage>
</organism>
<evidence type="ECO:0000313" key="1">
    <source>
        <dbReference type="EMBL" id="KYM92157.1"/>
    </source>
</evidence>
<evidence type="ECO:0000313" key="2">
    <source>
        <dbReference type="Proteomes" id="UP000078540"/>
    </source>
</evidence>
<name>A0A195BUA5_9HYME</name>
<dbReference type="EMBL" id="KQ976403">
    <property type="protein sequence ID" value="KYM92157.1"/>
    <property type="molecule type" value="Genomic_DNA"/>
</dbReference>
<gene>
    <name evidence="1" type="ORF">ALC53_01220</name>
</gene>
<sequence length="238" mass="26913">MRKRRSKREGTIRAIAMGWVKSIVNADTSRPSRLTRGKGNSPGRRRRFPRRLACPCGDIFVGEAEHSVPVIAALIQRFPHHRVSNATSNLGNRNRPISNMLFYDVFSAVGYTVAEKGNECHKKESSEDAETTLWKLSRDEPNVQCATCGEGTRETSWMHRCHRRIISPRARTGSPVHVPPLRSEKPLLVHRYVARVINTHLGFRKIAPRALVCVHTGSLTIYGRHGESLKNKRFDAFV</sequence>
<proteinExistence type="predicted"/>
<keyword evidence="2" id="KW-1185">Reference proteome</keyword>
<reference evidence="1 2" key="1">
    <citation type="submission" date="2015-09" db="EMBL/GenBank/DDBJ databases">
        <title>Atta colombica WGS genome.</title>
        <authorList>
            <person name="Nygaard S."/>
            <person name="Hu H."/>
            <person name="Boomsma J."/>
            <person name="Zhang G."/>
        </authorList>
    </citation>
    <scope>NUCLEOTIDE SEQUENCE [LARGE SCALE GENOMIC DNA]</scope>
    <source>
        <strain evidence="1">Treedump-2</strain>
        <tissue evidence="1">Whole body</tissue>
    </source>
</reference>